<dbReference type="AlphaFoldDB" id="A0A8H6HTA8"/>
<protein>
    <submittedName>
        <fullName evidence="2">Uncharacterized protein</fullName>
    </submittedName>
</protein>
<feature type="region of interest" description="Disordered" evidence="1">
    <location>
        <begin position="156"/>
        <end position="202"/>
    </location>
</feature>
<keyword evidence="3" id="KW-1185">Reference proteome</keyword>
<feature type="region of interest" description="Disordered" evidence="1">
    <location>
        <begin position="64"/>
        <end position="93"/>
    </location>
</feature>
<dbReference type="Proteomes" id="UP000521943">
    <property type="component" value="Unassembled WGS sequence"/>
</dbReference>
<name>A0A8H6HTA8_9AGAR</name>
<reference evidence="2 3" key="1">
    <citation type="submission" date="2020-07" db="EMBL/GenBank/DDBJ databases">
        <title>Comparative genomics of pyrophilous fungi reveals a link between fire events and developmental genes.</title>
        <authorList>
            <consortium name="DOE Joint Genome Institute"/>
            <person name="Steindorff A.S."/>
            <person name="Carver A."/>
            <person name="Calhoun S."/>
            <person name="Stillman K."/>
            <person name="Liu H."/>
            <person name="Lipzen A."/>
            <person name="Pangilinan J."/>
            <person name="Labutti K."/>
            <person name="Bruns T.D."/>
            <person name="Grigoriev I.V."/>
        </authorList>
    </citation>
    <scope>NUCLEOTIDE SEQUENCE [LARGE SCALE GENOMIC DNA]</scope>
    <source>
        <strain evidence="2 3">CBS 144469</strain>
    </source>
</reference>
<evidence type="ECO:0000256" key="1">
    <source>
        <dbReference type="SAM" id="MobiDB-lite"/>
    </source>
</evidence>
<gene>
    <name evidence="2" type="ORF">DFP72DRAFT_903692</name>
</gene>
<feature type="compositionally biased region" description="Basic residues" evidence="1">
    <location>
        <begin position="174"/>
        <end position="186"/>
    </location>
</feature>
<evidence type="ECO:0000313" key="3">
    <source>
        <dbReference type="Proteomes" id="UP000521943"/>
    </source>
</evidence>
<evidence type="ECO:0000313" key="2">
    <source>
        <dbReference type="EMBL" id="KAF6752814.1"/>
    </source>
</evidence>
<dbReference type="PANTHER" id="PTHR34204:SF2">
    <property type="entry name" value="RNA-BINDING ASCH DOMAIN PROTEIN"/>
    <property type="match status" value="1"/>
</dbReference>
<organism evidence="2 3">
    <name type="scientific">Ephemerocybe angulata</name>
    <dbReference type="NCBI Taxonomy" id="980116"/>
    <lineage>
        <taxon>Eukaryota</taxon>
        <taxon>Fungi</taxon>
        <taxon>Dikarya</taxon>
        <taxon>Basidiomycota</taxon>
        <taxon>Agaricomycotina</taxon>
        <taxon>Agaricomycetes</taxon>
        <taxon>Agaricomycetidae</taxon>
        <taxon>Agaricales</taxon>
        <taxon>Agaricineae</taxon>
        <taxon>Psathyrellaceae</taxon>
        <taxon>Ephemerocybe</taxon>
    </lineage>
</organism>
<proteinExistence type="predicted"/>
<dbReference type="OrthoDB" id="112749at2759"/>
<comment type="caution">
    <text evidence="2">The sequence shown here is derived from an EMBL/GenBank/DDBJ whole genome shotgun (WGS) entry which is preliminary data.</text>
</comment>
<accession>A0A8H6HTA8</accession>
<sequence length="285" mass="31331">MADKEKRTETVLGQLPELSDSYQRAARIDLARTAALGNPICHSMQEIPGATAQRAYVLRHLKRAQTSSSDHIPHNDLDESRSSKPDAPLEGELEVDPASPLFHHLSQGLALTVGSALGSTPPSTSQCLDAFLVPNKAGTHSRGARVVEARAPLAANFPQPHSFPSEGAADSPRSQRHLGKSRKGLLGRRATDGGGRPSGPVQGINERTLKLFWKIVEGATWRNLHWLPHQVLVYEVRVEDGYGMRWSQDQNATLDGEVNDSVKPWIFRGFVEPMMENGHEVGWRH</sequence>
<dbReference type="EMBL" id="JACGCI010000042">
    <property type="protein sequence ID" value="KAF6752814.1"/>
    <property type="molecule type" value="Genomic_DNA"/>
</dbReference>
<dbReference type="PANTHER" id="PTHR34204">
    <property type="entry name" value="RNA-BINDING ASCH DOMAIN PROTEIN"/>
    <property type="match status" value="1"/>
</dbReference>
<feature type="compositionally biased region" description="Basic and acidic residues" evidence="1">
    <location>
        <begin position="71"/>
        <end position="84"/>
    </location>
</feature>